<dbReference type="Proteomes" id="UP000669179">
    <property type="component" value="Unassembled WGS sequence"/>
</dbReference>
<feature type="domain" description="DUF305" evidence="2">
    <location>
        <begin position="57"/>
        <end position="202"/>
    </location>
</feature>
<dbReference type="Gene3D" id="1.20.1260.10">
    <property type="match status" value="1"/>
</dbReference>
<feature type="region of interest" description="Disordered" evidence="1">
    <location>
        <begin position="29"/>
        <end position="53"/>
    </location>
</feature>
<proteinExistence type="predicted"/>
<dbReference type="Pfam" id="PF03713">
    <property type="entry name" value="DUF305"/>
    <property type="match status" value="1"/>
</dbReference>
<evidence type="ECO:0000256" key="1">
    <source>
        <dbReference type="SAM" id="MobiDB-lite"/>
    </source>
</evidence>
<evidence type="ECO:0000313" key="3">
    <source>
        <dbReference type="EMBL" id="MBO2447043.1"/>
    </source>
</evidence>
<dbReference type="EMBL" id="JAGEOJ010000003">
    <property type="protein sequence ID" value="MBO2447043.1"/>
    <property type="molecule type" value="Genomic_DNA"/>
</dbReference>
<evidence type="ECO:0000259" key="2">
    <source>
        <dbReference type="Pfam" id="PF03713"/>
    </source>
</evidence>
<evidence type="ECO:0000313" key="4">
    <source>
        <dbReference type="Proteomes" id="UP000669179"/>
    </source>
</evidence>
<keyword evidence="4" id="KW-1185">Reference proteome</keyword>
<accession>A0A939P7L1</accession>
<dbReference type="InterPro" id="IPR005183">
    <property type="entry name" value="DUF305_CopM-like"/>
</dbReference>
<organism evidence="3 4">
    <name type="scientific">Actinomadura barringtoniae</name>
    <dbReference type="NCBI Taxonomy" id="1427535"/>
    <lineage>
        <taxon>Bacteria</taxon>
        <taxon>Bacillati</taxon>
        <taxon>Actinomycetota</taxon>
        <taxon>Actinomycetes</taxon>
        <taxon>Streptosporangiales</taxon>
        <taxon>Thermomonosporaceae</taxon>
        <taxon>Actinomadura</taxon>
    </lineage>
</organism>
<name>A0A939P7L1_9ACTN</name>
<gene>
    <name evidence="3" type="ORF">J4573_08075</name>
</gene>
<dbReference type="InterPro" id="IPR012347">
    <property type="entry name" value="Ferritin-like"/>
</dbReference>
<feature type="compositionally biased region" description="Low complexity" evidence="1">
    <location>
        <begin position="35"/>
        <end position="50"/>
    </location>
</feature>
<dbReference type="RefSeq" id="WP_208254645.1">
    <property type="nucleotide sequence ID" value="NZ_JAGEOJ010000003.1"/>
</dbReference>
<sequence length="206" mass="21654">MKKQFLAIGASAIVLFGAAACGGDDAKGDDGHSGGMASHGMSASPSAPAAQGHNEHDVTFAQMMIPHHRQAVEMSEVVLAGSKNPQVRKLAEQIRNAQDPEIQTMSGWLKQWGAGSGDMGGMAGMHHEMPGMMGAKDMAAFGRLKGAALDRRFLTMMIEHHQGAVTMAGTEQAKGSYPQAKALADSIIKAQQAEIATMRGLLKSRS</sequence>
<comment type="caution">
    <text evidence="3">The sequence shown here is derived from an EMBL/GenBank/DDBJ whole genome shotgun (WGS) entry which is preliminary data.</text>
</comment>
<reference evidence="3" key="1">
    <citation type="submission" date="2021-03" db="EMBL/GenBank/DDBJ databases">
        <authorList>
            <person name="Kanchanasin P."/>
            <person name="Saeng-In P."/>
            <person name="Phongsopitanun W."/>
            <person name="Yuki M."/>
            <person name="Kudo T."/>
            <person name="Ohkuma M."/>
            <person name="Tanasupawat S."/>
        </authorList>
    </citation>
    <scope>NUCLEOTIDE SEQUENCE</scope>
    <source>
        <strain evidence="3">GKU 128</strain>
    </source>
</reference>
<dbReference type="PROSITE" id="PS51257">
    <property type="entry name" value="PROKAR_LIPOPROTEIN"/>
    <property type="match status" value="1"/>
</dbReference>
<dbReference type="PANTHER" id="PTHR36933:SF1">
    <property type="entry name" value="SLL0788 PROTEIN"/>
    <property type="match status" value="1"/>
</dbReference>
<dbReference type="PANTHER" id="PTHR36933">
    <property type="entry name" value="SLL0788 PROTEIN"/>
    <property type="match status" value="1"/>
</dbReference>
<dbReference type="AlphaFoldDB" id="A0A939P7L1"/>
<protein>
    <submittedName>
        <fullName evidence="3">DUF305 domain-containing protein</fullName>
    </submittedName>
</protein>